<dbReference type="Proteomes" id="UP000542210">
    <property type="component" value="Unassembled WGS sequence"/>
</dbReference>
<name>A0A7W7D9J9_9ACTN</name>
<feature type="transmembrane region" description="Helical" evidence="1">
    <location>
        <begin position="7"/>
        <end position="26"/>
    </location>
</feature>
<evidence type="ECO:0000256" key="1">
    <source>
        <dbReference type="SAM" id="Phobius"/>
    </source>
</evidence>
<dbReference type="RefSeq" id="WP_184880576.1">
    <property type="nucleotide sequence ID" value="NZ_BOOV01000016.1"/>
</dbReference>
<organism evidence="2 3">
    <name type="scientific">Sphaerisporangium siamense</name>
    <dbReference type="NCBI Taxonomy" id="795645"/>
    <lineage>
        <taxon>Bacteria</taxon>
        <taxon>Bacillati</taxon>
        <taxon>Actinomycetota</taxon>
        <taxon>Actinomycetes</taxon>
        <taxon>Streptosporangiales</taxon>
        <taxon>Streptosporangiaceae</taxon>
        <taxon>Sphaerisporangium</taxon>
    </lineage>
</organism>
<keyword evidence="2" id="KW-0132">Cell division</keyword>
<keyword evidence="1" id="KW-1133">Transmembrane helix</keyword>
<evidence type="ECO:0000313" key="3">
    <source>
        <dbReference type="Proteomes" id="UP000542210"/>
    </source>
</evidence>
<proteinExistence type="predicted"/>
<gene>
    <name evidence="2" type="ORF">BJ982_003025</name>
</gene>
<dbReference type="GO" id="GO:0051301">
    <property type="term" value="P:cell division"/>
    <property type="evidence" value="ECO:0007669"/>
    <property type="project" value="UniProtKB-KW"/>
</dbReference>
<comment type="caution">
    <text evidence="2">The sequence shown here is derived from an EMBL/GenBank/DDBJ whole genome shotgun (WGS) entry which is preliminary data.</text>
</comment>
<keyword evidence="1" id="KW-0472">Membrane</keyword>
<dbReference type="EMBL" id="JACHND010000001">
    <property type="protein sequence ID" value="MBB4701481.1"/>
    <property type="molecule type" value="Genomic_DNA"/>
</dbReference>
<feature type="transmembrane region" description="Helical" evidence="1">
    <location>
        <begin position="32"/>
        <end position="51"/>
    </location>
</feature>
<evidence type="ECO:0000313" key="2">
    <source>
        <dbReference type="EMBL" id="MBB4701481.1"/>
    </source>
</evidence>
<protein>
    <submittedName>
        <fullName evidence="2">Cell division protein FtsW (Lipid II flippase)</fullName>
    </submittedName>
</protein>
<keyword evidence="2" id="KW-0131">Cell cycle</keyword>
<sequence>MRRRYNVRVIGAAAGLIVFLAAALYGGISQNWFLFFAGLLVAIFCMAYVMITGENWKTEREDDTAKVRRG</sequence>
<dbReference type="AlphaFoldDB" id="A0A7W7D9J9"/>
<keyword evidence="3" id="KW-1185">Reference proteome</keyword>
<accession>A0A7W7D9J9</accession>
<keyword evidence="1" id="KW-0812">Transmembrane</keyword>
<reference evidence="2 3" key="1">
    <citation type="submission" date="2020-08" db="EMBL/GenBank/DDBJ databases">
        <title>Sequencing the genomes of 1000 actinobacteria strains.</title>
        <authorList>
            <person name="Klenk H.-P."/>
        </authorList>
    </citation>
    <scope>NUCLEOTIDE SEQUENCE [LARGE SCALE GENOMIC DNA]</scope>
    <source>
        <strain evidence="2 3">DSM 45784</strain>
    </source>
</reference>